<evidence type="ECO:0000313" key="3">
    <source>
        <dbReference type="RefSeq" id="XP_033458962.1"/>
    </source>
</evidence>
<sequence length="260" mass="28527">MHLSLISSILAATTLVQAAPAVDTAQSIEARQADDSFGTSWNDPYIPIPRSFEVRVAGDACAFQLVYERFRADNRYDVSYMAEYSDGSSQQVRPISGSLPRNNNLFVDIIEDDERGLEISFFDNVCKNGVAPRSFRANYALREGFTYENRWTTGSFGISSGNLAGAVGNIRVTSGKSSTVSWTHVAGVTSYIVIMEWLVDSEVGPLPFVYARQVVGQDASSYTYTRRFTRATVIANTGGDLSTGTKRFTALDQVVDVYPS</sequence>
<gene>
    <name evidence="3" type="ORF">K489DRAFT_370826</name>
</gene>
<dbReference type="Proteomes" id="UP000504637">
    <property type="component" value="Unplaced"/>
</dbReference>
<protein>
    <submittedName>
        <fullName evidence="3">Uncharacterized protein</fullName>
    </submittedName>
</protein>
<organism evidence="3">
    <name type="scientific">Dissoconium aciculare CBS 342.82</name>
    <dbReference type="NCBI Taxonomy" id="1314786"/>
    <lineage>
        <taxon>Eukaryota</taxon>
        <taxon>Fungi</taxon>
        <taxon>Dikarya</taxon>
        <taxon>Ascomycota</taxon>
        <taxon>Pezizomycotina</taxon>
        <taxon>Dothideomycetes</taxon>
        <taxon>Dothideomycetidae</taxon>
        <taxon>Mycosphaerellales</taxon>
        <taxon>Dissoconiaceae</taxon>
        <taxon>Dissoconium</taxon>
    </lineage>
</organism>
<proteinExistence type="predicted"/>
<dbReference type="RefSeq" id="XP_033458962.1">
    <property type="nucleotide sequence ID" value="XM_033603183.1"/>
</dbReference>
<reference evidence="3" key="1">
    <citation type="submission" date="2020-01" db="EMBL/GenBank/DDBJ databases">
        <authorList>
            <consortium name="DOE Joint Genome Institute"/>
            <person name="Haridas S."/>
            <person name="Albert R."/>
            <person name="Binder M."/>
            <person name="Bloem J."/>
            <person name="Labutti K."/>
            <person name="Salamov A."/>
            <person name="Andreopoulos B."/>
            <person name="Baker S.E."/>
            <person name="Barry K."/>
            <person name="Bills G."/>
            <person name="Bluhm B.H."/>
            <person name="Cannon C."/>
            <person name="Castanera R."/>
            <person name="Culley D.E."/>
            <person name="Daum C."/>
            <person name="Ezra D."/>
            <person name="Gonzalez J.B."/>
            <person name="Henrissat B."/>
            <person name="Kuo A."/>
            <person name="Liang C."/>
            <person name="Lipzen A."/>
            <person name="Lutzoni F."/>
            <person name="Magnuson J."/>
            <person name="Mondo S."/>
            <person name="Nolan M."/>
            <person name="Ohm R."/>
            <person name="Pangilinan J."/>
            <person name="Park H.-J."/>
            <person name="Ramirez L."/>
            <person name="Alfaro M."/>
            <person name="Sun H."/>
            <person name="Tritt A."/>
            <person name="Yoshinaga Y."/>
            <person name="Zwiers L.-H."/>
            <person name="Turgeon B.G."/>
            <person name="Goodwin S.B."/>
            <person name="Spatafora J.W."/>
            <person name="Crous P.W."/>
            <person name="Grigoriev I.V."/>
        </authorList>
    </citation>
    <scope>NUCLEOTIDE SEQUENCE</scope>
    <source>
        <strain evidence="3">CBS 342.82</strain>
    </source>
</reference>
<keyword evidence="1" id="KW-0732">Signal</keyword>
<evidence type="ECO:0000313" key="2">
    <source>
        <dbReference type="Proteomes" id="UP000504637"/>
    </source>
</evidence>
<dbReference type="OrthoDB" id="3523203at2759"/>
<accession>A0A6J3M1N4</accession>
<feature type="chain" id="PRO_5027102168" evidence="1">
    <location>
        <begin position="19"/>
        <end position="260"/>
    </location>
</feature>
<dbReference type="AlphaFoldDB" id="A0A6J3M1N4"/>
<feature type="signal peptide" evidence="1">
    <location>
        <begin position="1"/>
        <end position="18"/>
    </location>
</feature>
<name>A0A6J3M1N4_9PEZI</name>
<keyword evidence="2" id="KW-1185">Reference proteome</keyword>
<reference evidence="3" key="2">
    <citation type="submission" date="2020-04" db="EMBL/GenBank/DDBJ databases">
        <authorList>
            <consortium name="NCBI Genome Project"/>
        </authorList>
    </citation>
    <scope>NUCLEOTIDE SEQUENCE</scope>
    <source>
        <strain evidence="3">CBS 342.82</strain>
    </source>
</reference>
<reference evidence="3" key="3">
    <citation type="submission" date="2025-08" db="UniProtKB">
        <authorList>
            <consortium name="RefSeq"/>
        </authorList>
    </citation>
    <scope>IDENTIFICATION</scope>
    <source>
        <strain evidence="3">CBS 342.82</strain>
    </source>
</reference>
<evidence type="ECO:0000256" key="1">
    <source>
        <dbReference type="SAM" id="SignalP"/>
    </source>
</evidence>
<dbReference type="GeneID" id="54360983"/>